<keyword evidence="1" id="KW-0472">Membrane</keyword>
<gene>
    <name evidence="2" type="ORF">PMEA_00013442</name>
</gene>
<evidence type="ECO:0000313" key="2">
    <source>
        <dbReference type="EMBL" id="CAH3128365.1"/>
    </source>
</evidence>
<feature type="transmembrane region" description="Helical" evidence="1">
    <location>
        <begin position="115"/>
        <end position="135"/>
    </location>
</feature>
<feature type="transmembrane region" description="Helical" evidence="1">
    <location>
        <begin position="6"/>
        <end position="28"/>
    </location>
</feature>
<keyword evidence="1" id="KW-0812">Transmembrane</keyword>
<dbReference type="AlphaFoldDB" id="A0AAU9WXM9"/>
<sequence length="238" mass="27690">MSLVFMIFLAFIHLSAVVGNLQMLLSCFKDEKKYSFLQRGRMFLIIQWVCQVTILVADTVESWKVFASHLKKICNIFRVLSLSVLFFQACNLLAIVTIVLETPVKRGNREFSTKLKIFAVLALGLTVGSVTMWWYNWFSSQNLSQMALKATVLLLSSWSFYWCRWRHGIPAFKTRQRKNKRHELRFGRSLKKRKNCICGYSPTQPPSKIKDLQKPMVLKEFAYSIIETFLVGIYLPII</sequence>
<evidence type="ECO:0000313" key="3">
    <source>
        <dbReference type="Proteomes" id="UP001159428"/>
    </source>
</evidence>
<name>A0AAU9WXM9_9CNID</name>
<keyword evidence="1" id="KW-1133">Transmembrane helix</keyword>
<proteinExistence type="predicted"/>
<dbReference type="Proteomes" id="UP001159428">
    <property type="component" value="Unassembled WGS sequence"/>
</dbReference>
<protein>
    <submittedName>
        <fullName evidence="2">Uncharacterized protein</fullName>
    </submittedName>
</protein>
<organism evidence="2 3">
    <name type="scientific">Pocillopora meandrina</name>
    <dbReference type="NCBI Taxonomy" id="46732"/>
    <lineage>
        <taxon>Eukaryota</taxon>
        <taxon>Metazoa</taxon>
        <taxon>Cnidaria</taxon>
        <taxon>Anthozoa</taxon>
        <taxon>Hexacorallia</taxon>
        <taxon>Scleractinia</taxon>
        <taxon>Astrocoeniina</taxon>
        <taxon>Pocilloporidae</taxon>
        <taxon>Pocillopora</taxon>
    </lineage>
</organism>
<evidence type="ECO:0000256" key="1">
    <source>
        <dbReference type="SAM" id="Phobius"/>
    </source>
</evidence>
<reference evidence="2 3" key="1">
    <citation type="submission" date="2022-05" db="EMBL/GenBank/DDBJ databases">
        <authorList>
            <consortium name="Genoscope - CEA"/>
            <person name="William W."/>
        </authorList>
    </citation>
    <scope>NUCLEOTIDE SEQUENCE [LARGE SCALE GENOMIC DNA]</scope>
</reference>
<feature type="transmembrane region" description="Helical" evidence="1">
    <location>
        <begin position="77"/>
        <end position="103"/>
    </location>
</feature>
<keyword evidence="3" id="KW-1185">Reference proteome</keyword>
<accession>A0AAU9WXM9</accession>
<dbReference type="EMBL" id="CALNXJ010000023">
    <property type="protein sequence ID" value="CAH3128365.1"/>
    <property type="molecule type" value="Genomic_DNA"/>
</dbReference>
<comment type="caution">
    <text evidence="2">The sequence shown here is derived from an EMBL/GenBank/DDBJ whole genome shotgun (WGS) entry which is preliminary data.</text>
</comment>